<gene>
    <name evidence="3" type="ORF">METZ01_LOCUS97036</name>
</gene>
<keyword evidence="1" id="KW-0328">Glycosyltransferase</keyword>
<evidence type="ECO:0000313" key="3">
    <source>
        <dbReference type="EMBL" id="SVA44182.1"/>
    </source>
</evidence>
<reference evidence="3" key="1">
    <citation type="submission" date="2018-05" db="EMBL/GenBank/DDBJ databases">
        <authorList>
            <person name="Lanie J.A."/>
            <person name="Ng W.-L."/>
            <person name="Kazmierczak K.M."/>
            <person name="Andrzejewski T.M."/>
            <person name="Davidsen T.M."/>
            <person name="Wayne K.J."/>
            <person name="Tettelin H."/>
            <person name="Glass J.I."/>
            <person name="Rusch D."/>
            <person name="Podicherti R."/>
            <person name="Tsui H.-C.T."/>
            <person name="Winkler M.E."/>
        </authorList>
    </citation>
    <scope>NUCLEOTIDE SEQUENCE</scope>
</reference>
<sequence>MSFTDDEKTPVVIIAYRKPGNHLVDSFQNLKLWFENIVVVGPENPHISRVIKENGGSWIVSESPHIFELWETGIRVQNSVWYILIQDKEYLSSVLKENITETIRTKPVSSYFYPFDRKSFFLKQRLKYNMNWACDPPSGLLFIPNKSVSLAEILKLGKAEHLKGELIHFGERTLNEASQNAIDRANLLADQLYKESSDLNKRMLVIGAVKYSLKNFFITWLIRKGMREGFEGLVFCLLDSIAILLGHLRYYEKYIRSGKQIENNRTSIKKILVIKIRGLGDAVLATPVFKNLKALMPNVSISVLTFNFCKPLFENNPNIDELYGLSEKPEALELKQITADLSAHNFDLIINLHSRNLSSRLTKNIKARWRINRSYFIREKFSDVMIGSDHEFDKSSIERDLDCIRSIGLKPIKKQPELYVTDEESEWANGYLVESGLDREKKIIMIHPAVTQPYRHWGMDRFIELSRKLIQGGEYQVMGIFSKMEQSIAKNLLEKVEGVFVYVGALRQSMALIQQADLMIDNDSGPAHVAQALKVPTLVLVGPDYKNSYRDSQVYGNNDYVFYQDTPCRDLFFSKCLPPDPCQNRICMDHSVEAVFAKAKELLKKPSINLK</sequence>
<keyword evidence="2" id="KW-0808">Transferase</keyword>
<dbReference type="Gene3D" id="3.40.50.2000">
    <property type="entry name" value="Glycogen Phosphorylase B"/>
    <property type="match status" value="2"/>
</dbReference>
<protein>
    <submittedName>
        <fullName evidence="3">Uncharacterized protein</fullName>
    </submittedName>
</protein>
<accession>A0A381VV92</accession>
<dbReference type="SUPFAM" id="SSF53756">
    <property type="entry name" value="UDP-Glycosyltransferase/glycogen phosphorylase"/>
    <property type="match status" value="1"/>
</dbReference>
<dbReference type="InterPro" id="IPR051199">
    <property type="entry name" value="LPS_LOS_Heptosyltrfase"/>
</dbReference>
<dbReference type="EMBL" id="UINC01009882">
    <property type="protein sequence ID" value="SVA44182.1"/>
    <property type="molecule type" value="Genomic_DNA"/>
</dbReference>
<dbReference type="AlphaFoldDB" id="A0A381VV92"/>
<dbReference type="GO" id="GO:0005829">
    <property type="term" value="C:cytosol"/>
    <property type="evidence" value="ECO:0007669"/>
    <property type="project" value="TreeGrafter"/>
</dbReference>
<evidence type="ECO:0000256" key="1">
    <source>
        <dbReference type="ARBA" id="ARBA00022676"/>
    </source>
</evidence>
<proteinExistence type="predicted"/>
<name>A0A381VV92_9ZZZZ</name>
<dbReference type="GO" id="GO:0008713">
    <property type="term" value="F:ADP-heptose-lipopolysaccharide heptosyltransferase activity"/>
    <property type="evidence" value="ECO:0007669"/>
    <property type="project" value="TreeGrafter"/>
</dbReference>
<dbReference type="GO" id="GO:0009244">
    <property type="term" value="P:lipopolysaccharide core region biosynthetic process"/>
    <property type="evidence" value="ECO:0007669"/>
    <property type="project" value="TreeGrafter"/>
</dbReference>
<evidence type="ECO:0000256" key="2">
    <source>
        <dbReference type="ARBA" id="ARBA00022679"/>
    </source>
</evidence>
<dbReference type="Pfam" id="PF01075">
    <property type="entry name" value="Glyco_transf_9"/>
    <property type="match status" value="1"/>
</dbReference>
<organism evidence="3">
    <name type="scientific">marine metagenome</name>
    <dbReference type="NCBI Taxonomy" id="408172"/>
    <lineage>
        <taxon>unclassified sequences</taxon>
        <taxon>metagenomes</taxon>
        <taxon>ecological metagenomes</taxon>
    </lineage>
</organism>
<dbReference type="CDD" id="cd03789">
    <property type="entry name" value="GT9_LPS_heptosyltransferase"/>
    <property type="match status" value="1"/>
</dbReference>
<dbReference type="InterPro" id="IPR002201">
    <property type="entry name" value="Glyco_trans_9"/>
</dbReference>
<dbReference type="PANTHER" id="PTHR30160">
    <property type="entry name" value="TETRAACYLDISACCHARIDE 4'-KINASE-RELATED"/>
    <property type="match status" value="1"/>
</dbReference>